<protein>
    <submittedName>
        <fullName evidence="4">Rab-GAP TBC domain-containing protein</fullName>
    </submittedName>
</protein>
<evidence type="ECO:0000313" key="4">
    <source>
        <dbReference type="WBParaSite" id="TTAC_0001128301-mRNA-1"/>
    </source>
</evidence>
<keyword evidence="3" id="KW-1185">Reference proteome</keyword>
<dbReference type="Proteomes" id="UP000274429">
    <property type="component" value="Unassembled WGS sequence"/>
</dbReference>
<dbReference type="PROSITE" id="PS50086">
    <property type="entry name" value="TBC_RABGAP"/>
    <property type="match status" value="1"/>
</dbReference>
<accession>A0A0R3XCK6</accession>
<dbReference type="STRING" id="6205.A0A0R3XCK6"/>
<sequence>MCSIIDEVLPSSYFSADSLLGVQADQRVLCQLISVFLPHVNAILQQHDVDLPLITLGWFLTLFSGVLPMQIMLRVWDLLFYEGSTVLFRIALAIFKIKEEALLSTTNTASFFNEISNAPASIKDVVELITTFACARHDVSQCYSQFMTLFDTSAKVKV</sequence>
<evidence type="ECO:0000313" key="3">
    <source>
        <dbReference type="Proteomes" id="UP000274429"/>
    </source>
</evidence>
<proteinExistence type="predicted"/>
<dbReference type="InterPro" id="IPR035969">
    <property type="entry name" value="Rab-GAP_TBC_sf"/>
</dbReference>
<dbReference type="WBParaSite" id="TTAC_0001128301-mRNA-1">
    <property type="protein sequence ID" value="TTAC_0001128301-mRNA-1"/>
    <property type="gene ID" value="TTAC_0001128301"/>
</dbReference>
<dbReference type="PANTHER" id="PTHR47219">
    <property type="entry name" value="RAB GTPASE-ACTIVATING PROTEIN 1-LIKE"/>
    <property type="match status" value="1"/>
</dbReference>
<dbReference type="EMBL" id="UYWX01023430">
    <property type="protein sequence ID" value="VDM36246.1"/>
    <property type="molecule type" value="Genomic_DNA"/>
</dbReference>
<dbReference type="AlphaFoldDB" id="A0A0R3XCK6"/>
<reference evidence="2 3" key="2">
    <citation type="submission" date="2018-11" db="EMBL/GenBank/DDBJ databases">
        <authorList>
            <consortium name="Pathogen Informatics"/>
        </authorList>
    </citation>
    <scope>NUCLEOTIDE SEQUENCE [LARGE SCALE GENOMIC DNA]</scope>
</reference>
<dbReference type="InterPro" id="IPR000195">
    <property type="entry name" value="Rab-GAP-TBC_dom"/>
</dbReference>
<dbReference type="GO" id="GO:0005096">
    <property type="term" value="F:GTPase activator activity"/>
    <property type="evidence" value="ECO:0007669"/>
    <property type="project" value="TreeGrafter"/>
</dbReference>
<gene>
    <name evidence="2" type="ORF">TTAC_LOCUS11266</name>
</gene>
<organism evidence="4">
    <name type="scientific">Hydatigena taeniaeformis</name>
    <name type="common">Feline tapeworm</name>
    <name type="synonym">Taenia taeniaeformis</name>
    <dbReference type="NCBI Taxonomy" id="6205"/>
    <lineage>
        <taxon>Eukaryota</taxon>
        <taxon>Metazoa</taxon>
        <taxon>Spiralia</taxon>
        <taxon>Lophotrochozoa</taxon>
        <taxon>Platyhelminthes</taxon>
        <taxon>Cestoda</taxon>
        <taxon>Eucestoda</taxon>
        <taxon>Cyclophyllidea</taxon>
        <taxon>Taeniidae</taxon>
        <taxon>Hydatigera</taxon>
    </lineage>
</organism>
<evidence type="ECO:0000259" key="1">
    <source>
        <dbReference type="PROSITE" id="PS50086"/>
    </source>
</evidence>
<dbReference type="Gene3D" id="1.10.472.80">
    <property type="entry name" value="Ypt/Rab-GAP domain of gyp1p, domain 3"/>
    <property type="match status" value="1"/>
</dbReference>
<dbReference type="PANTHER" id="PTHR47219:SF13">
    <property type="entry name" value="RUN AND TBC1 DOMAIN-CONTAINING PROTEIN 3"/>
    <property type="match status" value="1"/>
</dbReference>
<name>A0A0R3XCK6_HYDTA</name>
<feature type="domain" description="Rab-GAP TBC" evidence="1">
    <location>
        <begin position="1"/>
        <end position="83"/>
    </location>
</feature>
<reference evidence="4" key="1">
    <citation type="submission" date="2017-02" db="UniProtKB">
        <authorList>
            <consortium name="WormBaseParasite"/>
        </authorList>
    </citation>
    <scope>IDENTIFICATION</scope>
</reference>
<dbReference type="OrthoDB" id="6128563at2759"/>
<dbReference type="GO" id="GO:0031267">
    <property type="term" value="F:small GTPase binding"/>
    <property type="evidence" value="ECO:0007669"/>
    <property type="project" value="TreeGrafter"/>
</dbReference>
<dbReference type="Pfam" id="PF00566">
    <property type="entry name" value="RabGAP-TBC"/>
    <property type="match status" value="1"/>
</dbReference>
<dbReference type="SUPFAM" id="SSF47923">
    <property type="entry name" value="Ypt/Rab-GAP domain of gyp1p"/>
    <property type="match status" value="1"/>
</dbReference>
<evidence type="ECO:0000313" key="2">
    <source>
        <dbReference type="EMBL" id="VDM36246.1"/>
    </source>
</evidence>
<dbReference type="InterPro" id="IPR050302">
    <property type="entry name" value="Rab_GAP_TBC_domain"/>
</dbReference>